<reference evidence="2" key="1">
    <citation type="submission" date="2025-08" db="UniProtKB">
        <authorList>
            <consortium name="RefSeq"/>
        </authorList>
    </citation>
    <scope>IDENTIFICATION</scope>
    <source>
        <tissue evidence="2">Muscle</tissue>
    </source>
</reference>
<evidence type="ECO:0000313" key="1">
    <source>
        <dbReference type="Proteomes" id="UP000694941"/>
    </source>
</evidence>
<name>A0ABM1C1P0_LIMPO</name>
<proteinExistence type="predicted"/>
<sequence>MISCMRCLEVQSSFIVAESDIFTESDAFSSSTENESEHLYDGCMDCRYRQQVALLDSLPEAVVKAIKDACDQVNKGIMNWLFCHRPVKLLSLLSLPYVLPIDITIVIFCKLWQLMPALQKELQINLTKVLNLLKSIINRLNKKSRMHSAKFSCQLAVTEYDYTRDKDTHEYGVTPKRPTEFSRAKRKSFAGQEGDPSPLKIQRRQSIATDMYIPERVISTMNLGFTVNLGNTVKTSNNKRRNVMDAFKSFGSDHSELNAIDITNKALNWDLTKYQGSIDPQYADDFEHILETTSKHEALMAFYYMDEKMRVKVTEIFNISDPEHNPREPKNKEVNPEI</sequence>
<keyword evidence="1" id="KW-1185">Reference proteome</keyword>
<dbReference type="GeneID" id="106476577"/>
<dbReference type="RefSeq" id="XP_013792677.2">
    <property type="nucleotide sequence ID" value="XM_013937223.2"/>
</dbReference>
<protein>
    <submittedName>
        <fullName evidence="2">Uncharacterized protein LOC106476577</fullName>
    </submittedName>
</protein>
<organism evidence="1 2">
    <name type="scientific">Limulus polyphemus</name>
    <name type="common">Atlantic horseshoe crab</name>
    <dbReference type="NCBI Taxonomy" id="6850"/>
    <lineage>
        <taxon>Eukaryota</taxon>
        <taxon>Metazoa</taxon>
        <taxon>Ecdysozoa</taxon>
        <taxon>Arthropoda</taxon>
        <taxon>Chelicerata</taxon>
        <taxon>Merostomata</taxon>
        <taxon>Xiphosura</taxon>
        <taxon>Limulidae</taxon>
        <taxon>Limulus</taxon>
    </lineage>
</organism>
<evidence type="ECO:0000313" key="2">
    <source>
        <dbReference type="RefSeq" id="XP_013792677.2"/>
    </source>
</evidence>
<gene>
    <name evidence="2" type="primary">LOC106476577</name>
</gene>
<accession>A0ABM1C1P0</accession>
<dbReference type="Proteomes" id="UP000694941">
    <property type="component" value="Unplaced"/>
</dbReference>